<evidence type="ECO:0000313" key="2">
    <source>
        <dbReference type="EMBL" id="CAB4194668.1"/>
    </source>
</evidence>
<name>A0A6J5RLT9_9CAUD</name>
<gene>
    <name evidence="2" type="ORF">UFOVP1268_17</name>
</gene>
<evidence type="ECO:0000256" key="1">
    <source>
        <dbReference type="SAM" id="Coils"/>
    </source>
</evidence>
<proteinExistence type="predicted"/>
<dbReference type="EMBL" id="LR797215">
    <property type="protein sequence ID" value="CAB4194668.1"/>
    <property type="molecule type" value="Genomic_DNA"/>
</dbReference>
<keyword evidence="1" id="KW-0175">Coiled coil</keyword>
<protein>
    <submittedName>
        <fullName evidence="2">Uncharacterized protein</fullName>
    </submittedName>
</protein>
<organism evidence="2">
    <name type="scientific">uncultured Caudovirales phage</name>
    <dbReference type="NCBI Taxonomy" id="2100421"/>
    <lineage>
        <taxon>Viruses</taxon>
        <taxon>Duplodnaviria</taxon>
        <taxon>Heunggongvirae</taxon>
        <taxon>Uroviricota</taxon>
        <taxon>Caudoviricetes</taxon>
        <taxon>Peduoviridae</taxon>
        <taxon>Maltschvirus</taxon>
        <taxon>Maltschvirus maltsch</taxon>
    </lineage>
</organism>
<sequence>MTRYNSNYGSHDQLQDLRKLNMGLHHELDAIKRLLDETTKELHQAQDELTLAIEALVRARDGKP</sequence>
<feature type="coiled-coil region" evidence="1">
    <location>
        <begin position="28"/>
        <end position="55"/>
    </location>
</feature>
<accession>A0A6J5RLT9</accession>
<reference evidence="2" key="1">
    <citation type="submission" date="2020-05" db="EMBL/GenBank/DDBJ databases">
        <authorList>
            <person name="Chiriac C."/>
            <person name="Salcher M."/>
            <person name="Ghai R."/>
            <person name="Kavagutti S V."/>
        </authorList>
    </citation>
    <scope>NUCLEOTIDE SEQUENCE</scope>
</reference>